<feature type="region of interest" description="Disordered" evidence="11">
    <location>
        <begin position="563"/>
        <end position="676"/>
    </location>
</feature>
<dbReference type="GO" id="GO:0005634">
    <property type="term" value="C:nucleus"/>
    <property type="evidence" value="ECO:0007669"/>
    <property type="project" value="UniProtKB-SubCell"/>
</dbReference>
<feature type="domain" description="C2H2-type" evidence="12">
    <location>
        <begin position="839"/>
        <end position="861"/>
    </location>
</feature>
<evidence type="ECO:0000256" key="1">
    <source>
        <dbReference type="ARBA" id="ARBA00004123"/>
    </source>
</evidence>
<evidence type="ECO:0000313" key="14">
    <source>
        <dbReference type="EMBL" id="KAF6040970.1"/>
    </source>
</evidence>
<dbReference type="FunFam" id="3.30.160.60:FF:000112">
    <property type="entry name" value="Mds1 and evi1 complex locus protein"/>
    <property type="match status" value="1"/>
</dbReference>
<keyword evidence="2" id="KW-0479">Metal-binding</keyword>
<evidence type="ECO:0000256" key="9">
    <source>
        <dbReference type="ARBA" id="ARBA00023242"/>
    </source>
</evidence>
<evidence type="ECO:0000313" key="15">
    <source>
        <dbReference type="Proteomes" id="UP000593567"/>
    </source>
</evidence>
<feature type="domain" description="C2H2-type" evidence="12">
    <location>
        <begin position="398"/>
        <end position="427"/>
    </location>
</feature>
<dbReference type="FunFam" id="3.30.160.60:FF:001912">
    <property type="entry name" value="Hamlet, isoform B"/>
    <property type="match status" value="1"/>
</dbReference>
<keyword evidence="5" id="KW-0862">Zinc</keyword>
<dbReference type="Gene3D" id="3.30.160.60">
    <property type="entry name" value="Classic Zinc Finger"/>
    <property type="match status" value="6"/>
</dbReference>
<evidence type="ECO:0000259" key="13">
    <source>
        <dbReference type="PROSITE" id="PS50280"/>
    </source>
</evidence>
<feature type="region of interest" description="Disordered" evidence="11">
    <location>
        <begin position="737"/>
        <end position="759"/>
    </location>
</feature>
<dbReference type="GO" id="GO:0006355">
    <property type="term" value="P:regulation of DNA-templated transcription"/>
    <property type="evidence" value="ECO:0007669"/>
    <property type="project" value="UniProtKB-ARBA"/>
</dbReference>
<evidence type="ECO:0000259" key="12">
    <source>
        <dbReference type="PROSITE" id="PS50157"/>
    </source>
</evidence>
<dbReference type="FunFam" id="3.30.160.60:FF:000150">
    <property type="entry name" value="Mds1 and evi1 complex locus protein"/>
    <property type="match status" value="1"/>
</dbReference>
<feature type="region of interest" description="Disordered" evidence="11">
    <location>
        <begin position="867"/>
        <end position="887"/>
    </location>
</feature>
<dbReference type="PANTHER" id="PTHR16515:SF49">
    <property type="entry name" value="GASTRULA ZINC FINGER PROTEIN XLCGF49.1-LIKE-RELATED"/>
    <property type="match status" value="1"/>
</dbReference>
<feature type="compositionally biased region" description="Polar residues" evidence="11">
    <location>
        <begin position="749"/>
        <end position="758"/>
    </location>
</feature>
<evidence type="ECO:0000256" key="5">
    <source>
        <dbReference type="ARBA" id="ARBA00022833"/>
    </source>
</evidence>
<feature type="compositionally biased region" description="Low complexity" evidence="11">
    <location>
        <begin position="737"/>
        <end position="748"/>
    </location>
</feature>
<dbReference type="FunFam" id="3.30.160.60:FF:000159">
    <property type="entry name" value="Mds1 and evi1 complex locus protein"/>
    <property type="match status" value="1"/>
</dbReference>
<feature type="domain" description="SET" evidence="13">
    <location>
        <begin position="87"/>
        <end position="198"/>
    </location>
</feature>
<feature type="domain" description="C2H2-type" evidence="12">
    <location>
        <begin position="312"/>
        <end position="340"/>
    </location>
</feature>
<name>A0A7J7KRZ7_BUGNE</name>
<dbReference type="PROSITE" id="PS50157">
    <property type="entry name" value="ZINC_FINGER_C2H2_2"/>
    <property type="match status" value="7"/>
</dbReference>
<feature type="compositionally biased region" description="Basic and acidic residues" evidence="11">
    <location>
        <begin position="10"/>
        <end position="34"/>
    </location>
</feature>
<dbReference type="FunFam" id="3.30.160.60:FF:000929">
    <property type="entry name" value="Uncharacterized protein, isoform B"/>
    <property type="match status" value="1"/>
</dbReference>
<keyword evidence="3" id="KW-0677">Repeat</keyword>
<keyword evidence="6" id="KW-0805">Transcription regulation</keyword>
<dbReference type="Pfam" id="PF00096">
    <property type="entry name" value="zf-C2H2"/>
    <property type="match status" value="7"/>
</dbReference>
<sequence length="887" mass="98562">MRSKGKARKLHADDEGSNQERDDTAQSVHEKCEDSTEPSPEGSQTSVEGKLSDLGNRKTHQDMLIQQPLHADMKSSVYIPEEIIVPSQFYLKESQTFDGLGIYTKEPLPKGVKFGPFAGTVKTICEDASSAWEIVDKKGKVKAWVDASEEGSGNWLKYVRSCNNSDLRNVMAVQNKDEIYYKTTQNVGTEKELLLFNDDAVVPETEADESGVGTDLSSTTEEVELTCAHCKQEFSTPNTLRHHKMFSCLQAAAHYAMIDDQDGSMPKLSGSDEELNSECSDESAENERRLNWGSESSISNMIIRGEDGEKAFSCENCDKVFTDPSNLQRHIRSTHVGARCHACPECGKTFATSSGLKQHQHIHSSVKPFQCEVCLKAYTQFSNLCRHKRMHADCRQQIKCKDCGQAFSTVTSLSKHKRFCDGTSNRPVRPQFSSPPHMASQLNTPSIASSNSPSPSASTPSKSPQISPLSKPYLAGLYNRQATGAFPIYPQPSGLPGGFPFLPTVPNTSMLQNLLANYMQSLQQQQQQQQQQQLPHALLNQLHMAGIPLPTKLPVDTRKEMNFPEKSKHISNLEMNKERQQTTLIKPEPIRASKLGLPKTPHNVPSAKRERSPNTNTARLLSGAPKRKAGKDQLPLDLSKKPRSESNSPSSSNNIPDRKGPGEIRPPMHQAFPFPDDPTVLNSLMMLNPALREKMIQDAAKIMSTLLPPSLPFPPMMPSYAPPTPTTSVTRELPKTAATTTVHTPQTTSPLLSAASKSSEPEFTFSSNSSMAPQQMKHKEKYCCKYCGKVFPRSANLTRHLRTHTGEQPYKCKYCERSFSISSNLQRHVRNIHNKEKPFKCHICDRCFGQQTNLDRHLMKHELNGSSNMAEEEPEAITPDTPLAVCS</sequence>
<feature type="domain" description="C2H2-type" evidence="12">
    <location>
        <begin position="782"/>
        <end position="809"/>
    </location>
</feature>
<dbReference type="Pfam" id="PF21549">
    <property type="entry name" value="PRDM2_PR"/>
    <property type="match status" value="1"/>
</dbReference>
<dbReference type="InterPro" id="IPR001214">
    <property type="entry name" value="SET_dom"/>
</dbReference>
<dbReference type="InterPro" id="IPR050331">
    <property type="entry name" value="Zinc_finger"/>
</dbReference>
<dbReference type="FunFam" id="3.30.160.60:FF:000126">
    <property type="entry name" value="Mds1 and evi1 complex locus protein"/>
    <property type="match status" value="1"/>
</dbReference>
<evidence type="ECO:0000256" key="10">
    <source>
        <dbReference type="PROSITE-ProRule" id="PRU00042"/>
    </source>
</evidence>
<feature type="domain" description="C2H2-type" evidence="12">
    <location>
        <begin position="810"/>
        <end position="838"/>
    </location>
</feature>
<dbReference type="InterPro" id="IPR046341">
    <property type="entry name" value="SET_dom_sf"/>
</dbReference>
<feature type="compositionally biased region" description="Polar residues" evidence="11">
    <location>
        <begin position="422"/>
        <end position="434"/>
    </location>
</feature>
<reference evidence="14" key="1">
    <citation type="submission" date="2020-06" db="EMBL/GenBank/DDBJ databases">
        <title>Draft genome of Bugula neritina, a colonial animal packing powerful symbionts and potential medicines.</title>
        <authorList>
            <person name="Rayko M."/>
        </authorList>
    </citation>
    <scope>NUCLEOTIDE SEQUENCE [LARGE SCALE GENOMIC DNA]</scope>
    <source>
        <strain evidence="14">Kwan_BN1</strain>
    </source>
</reference>
<gene>
    <name evidence="14" type="ORF">EB796_000687</name>
</gene>
<evidence type="ECO:0000256" key="2">
    <source>
        <dbReference type="ARBA" id="ARBA00022723"/>
    </source>
</evidence>
<dbReference type="SMART" id="SM00355">
    <property type="entry name" value="ZnF_C2H2"/>
    <property type="match status" value="8"/>
</dbReference>
<feature type="region of interest" description="Disordered" evidence="11">
    <location>
        <begin position="1"/>
        <end position="51"/>
    </location>
</feature>
<dbReference type="EMBL" id="VXIV02000090">
    <property type="protein sequence ID" value="KAF6040970.1"/>
    <property type="molecule type" value="Genomic_DNA"/>
</dbReference>
<dbReference type="PROSITE" id="PS50280">
    <property type="entry name" value="SET"/>
    <property type="match status" value="1"/>
</dbReference>
<evidence type="ECO:0000256" key="7">
    <source>
        <dbReference type="ARBA" id="ARBA00023125"/>
    </source>
</evidence>
<protein>
    <submittedName>
        <fullName evidence="14">MECOM</fullName>
    </submittedName>
</protein>
<evidence type="ECO:0000256" key="3">
    <source>
        <dbReference type="ARBA" id="ARBA00022737"/>
    </source>
</evidence>
<evidence type="ECO:0000256" key="8">
    <source>
        <dbReference type="ARBA" id="ARBA00023163"/>
    </source>
</evidence>
<evidence type="ECO:0000256" key="11">
    <source>
        <dbReference type="SAM" id="MobiDB-lite"/>
    </source>
</evidence>
<dbReference type="OrthoDB" id="10004641at2759"/>
<evidence type="ECO:0000256" key="6">
    <source>
        <dbReference type="ARBA" id="ARBA00023015"/>
    </source>
</evidence>
<dbReference type="GO" id="GO:0003677">
    <property type="term" value="F:DNA binding"/>
    <property type="evidence" value="ECO:0007669"/>
    <property type="project" value="UniProtKB-KW"/>
</dbReference>
<feature type="domain" description="C2H2-type" evidence="12">
    <location>
        <begin position="369"/>
        <end position="396"/>
    </location>
</feature>
<dbReference type="PANTHER" id="PTHR16515">
    <property type="entry name" value="PR DOMAIN ZINC FINGER PROTEIN"/>
    <property type="match status" value="1"/>
</dbReference>
<keyword evidence="4 10" id="KW-0863">Zinc-finger</keyword>
<dbReference type="GO" id="GO:0008270">
    <property type="term" value="F:zinc ion binding"/>
    <property type="evidence" value="ECO:0007669"/>
    <property type="project" value="UniProtKB-KW"/>
</dbReference>
<keyword evidence="9" id="KW-0539">Nucleus</keyword>
<feature type="region of interest" description="Disordered" evidence="11">
    <location>
        <begin position="263"/>
        <end position="286"/>
    </location>
</feature>
<dbReference type="PROSITE" id="PS00028">
    <property type="entry name" value="ZINC_FINGER_C2H2_1"/>
    <property type="match status" value="6"/>
</dbReference>
<feature type="compositionally biased region" description="Acidic residues" evidence="11">
    <location>
        <begin position="271"/>
        <end position="284"/>
    </location>
</feature>
<dbReference type="Proteomes" id="UP000593567">
    <property type="component" value="Unassembled WGS sequence"/>
</dbReference>
<comment type="caution">
    <text evidence="14">The sequence shown here is derived from an EMBL/GenBank/DDBJ whole genome shotgun (WGS) entry which is preliminary data.</text>
</comment>
<dbReference type="SUPFAM" id="SSF57667">
    <property type="entry name" value="beta-beta-alpha zinc fingers"/>
    <property type="match status" value="4"/>
</dbReference>
<proteinExistence type="predicted"/>
<dbReference type="AlphaFoldDB" id="A0A7J7KRZ7"/>
<keyword evidence="7" id="KW-0238">DNA-binding</keyword>
<feature type="compositionally biased region" description="Low complexity" evidence="11">
    <location>
        <begin position="443"/>
        <end position="464"/>
    </location>
</feature>
<feature type="region of interest" description="Disordered" evidence="11">
    <location>
        <begin position="419"/>
        <end position="467"/>
    </location>
</feature>
<feature type="compositionally biased region" description="Polar residues" evidence="11">
    <location>
        <begin position="37"/>
        <end position="47"/>
    </location>
</feature>
<keyword evidence="8" id="KW-0804">Transcription</keyword>
<evidence type="ECO:0000256" key="4">
    <source>
        <dbReference type="ARBA" id="ARBA00022771"/>
    </source>
</evidence>
<feature type="domain" description="C2H2-type" evidence="12">
    <location>
        <begin position="341"/>
        <end position="368"/>
    </location>
</feature>
<feature type="compositionally biased region" description="Low complexity" evidence="11">
    <location>
        <begin position="645"/>
        <end position="654"/>
    </location>
</feature>
<dbReference type="InterPro" id="IPR013087">
    <property type="entry name" value="Znf_C2H2_type"/>
</dbReference>
<accession>A0A7J7KRZ7</accession>
<comment type="subcellular location">
    <subcellularLocation>
        <location evidence="1">Nucleus</location>
    </subcellularLocation>
</comment>
<dbReference type="Gene3D" id="2.170.270.10">
    <property type="entry name" value="SET domain"/>
    <property type="match status" value="1"/>
</dbReference>
<dbReference type="InterPro" id="IPR036236">
    <property type="entry name" value="Znf_C2H2_sf"/>
</dbReference>
<keyword evidence="15" id="KW-1185">Reference proteome</keyword>
<organism evidence="14 15">
    <name type="scientific">Bugula neritina</name>
    <name type="common">Brown bryozoan</name>
    <name type="synonym">Sertularia neritina</name>
    <dbReference type="NCBI Taxonomy" id="10212"/>
    <lineage>
        <taxon>Eukaryota</taxon>
        <taxon>Metazoa</taxon>
        <taxon>Spiralia</taxon>
        <taxon>Lophotrochozoa</taxon>
        <taxon>Bryozoa</taxon>
        <taxon>Gymnolaemata</taxon>
        <taxon>Cheilostomatida</taxon>
        <taxon>Flustrina</taxon>
        <taxon>Buguloidea</taxon>
        <taxon>Bugulidae</taxon>
        <taxon>Bugula</taxon>
    </lineage>
</organism>